<reference evidence="1 2" key="1">
    <citation type="journal article" date="2016" name="Nat. Commun.">
        <title>Thousands of microbial genomes shed light on interconnected biogeochemical processes in an aquifer system.</title>
        <authorList>
            <person name="Anantharaman K."/>
            <person name="Brown C.T."/>
            <person name="Hug L.A."/>
            <person name="Sharon I."/>
            <person name="Castelle C.J."/>
            <person name="Probst A.J."/>
            <person name="Thomas B.C."/>
            <person name="Singh A."/>
            <person name="Wilkins M.J."/>
            <person name="Karaoz U."/>
            <person name="Brodie E.L."/>
            <person name="Williams K.H."/>
            <person name="Hubbard S.S."/>
            <person name="Banfield J.F."/>
        </authorList>
    </citation>
    <scope>NUCLEOTIDE SEQUENCE [LARGE SCALE GENOMIC DNA]</scope>
</reference>
<dbReference type="InterPro" id="IPR036038">
    <property type="entry name" value="Aminotransferase-like"/>
</dbReference>
<dbReference type="SUPFAM" id="SSF56752">
    <property type="entry name" value="D-aminoacid aminotransferase-like PLP-dependent enzymes"/>
    <property type="match status" value="1"/>
</dbReference>
<dbReference type="Gene3D" id="3.20.10.10">
    <property type="entry name" value="D-amino Acid Aminotransferase, subunit A, domain 2"/>
    <property type="match status" value="1"/>
</dbReference>
<dbReference type="InterPro" id="IPR043132">
    <property type="entry name" value="BCAT-like_C"/>
</dbReference>
<dbReference type="Proteomes" id="UP000176376">
    <property type="component" value="Unassembled WGS sequence"/>
</dbReference>
<dbReference type="AlphaFoldDB" id="A0A1F7JKR8"/>
<evidence type="ECO:0000313" key="2">
    <source>
        <dbReference type="Proteomes" id="UP000176376"/>
    </source>
</evidence>
<gene>
    <name evidence="1" type="ORF">A3J15_01680</name>
</gene>
<dbReference type="InterPro" id="IPR043131">
    <property type="entry name" value="BCAT-like_N"/>
</dbReference>
<dbReference type="EMBL" id="MGAY01000045">
    <property type="protein sequence ID" value="OGK56185.1"/>
    <property type="molecule type" value="Genomic_DNA"/>
</dbReference>
<protein>
    <submittedName>
        <fullName evidence="1">Uncharacterized protein</fullName>
    </submittedName>
</protein>
<accession>A0A1F7JKR8</accession>
<dbReference type="GO" id="GO:0003824">
    <property type="term" value="F:catalytic activity"/>
    <property type="evidence" value="ECO:0007669"/>
    <property type="project" value="InterPro"/>
</dbReference>
<proteinExistence type="predicted"/>
<evidence type="ECO:0000313" key="1">
    <source>
        <dbReference type="EMBL" id="OGK56185.1"/>
    </source>
</evidence>
<dbReference type="STRING" id="1802074.A3J15_01680"/>
<sequence>MSSAGVPEVQVPQSGEVTPIIELSVTSEGLLDRLPSYLPSPELLAEYDGPKSLDVKRRAAFRKKYPGCDYAALHHEGKMLIVPAWHPLNTVPPIHHGADYGSGVFEGGSAEPVVRNGKLVGANIILLKDKMRRMFGKSLPSREFKLEESPSDFTQVLIDLVAAHGSRLYMGPKGIKRAYIRPVARPAHDNGLGVGVPEGASADAVIEPFYWPSYVDDPETVYHGTGAIAEALPAQRLQPIEGKDSSNYGPSGPLTKKAKKLGGTEALLFAPFTSRNGERGETVLLDQDYKRKGRDVMEIMPDLSLADGPGEEIAVVNEDLKQLWVLPMDVNRLGGTTLEHVRNYIAPQLDLTVVERTFSLNELREAQNMGHKVAPIFVGNAIRICPIGQINMRDEKSNLKGSLEFEIPDTVRRMQEIYEAQVSGQVDSGNPELLTPINLADGNAARRQLDALYADWFEPEYLAETQRLMAA</sequence>
<name>A0A1F7JKR8_9BACT</name>
<organism evidence="1 2">
    <name type="scientific">Candidatus Roizmanbacteria bacterium RIFCSPLOWO2_02_FULL_38_10</name>
    <dbReference type="NCBI Taxonomy" id="1802074"/>
    <lineage>
        <taxon>Bacteria</taxon>
        <taxon>Candidatus Roizmaniibacteriota</taxon>
    </lineage>
</organism>
<dbReference type="Gene3D" id="3.30.470.10">
    <property type="match status" value="1"/>
</dbReference>
<comment type="caution">
    <text evidence="1">The sequence shown here is derived from an EMBL/GenBank/DDBJ whole genome shotgun (WGS) entry which is preliminary data.</text>
</comment>